<feature type="domain" description="DUF6596" evidence="8">
    <location>
        <begin position="213"/>
        <end position="313"/>
    </location>
</feature>
<gene>
    <name evidence="9" type="ORF">GCM10017559_48600</name>
</gene>
<dbReference type="SUPFAM" id="SSF88946">
    <property type="entry name" value="Sigma2 domain of RNA polymerase sigma factors"/>
    <property type="match status" value="1"/>
</dbReference>
<reference evidence="10" key="1">
    <citation type="journal article" date="2019" name="Int. J. Syst. Evol. Microbiol.">
        <title>The Global Catalogue of Microorganisms (GCM) 10K type strain sequencing project: providing services to taxonomists for standard genome sequencing and annotation.</title>
        <authorList>
            <consortium name="The Broad Institute Genomics Platform"/>
            <consortium name="The Broad Institute Genome Sequencing Center for Infectious Disease"/>
            <person name="Wu L."/>
            <person name="Ma J."/>
        </authorList>
    </citation>
    <scope>NUCLEOTIDE SEQUENCE [LARGE SCALE GENOMIC DNA]</scope>
    <source>
        <strain evidence="10">JCM 3106</strain>
    </source>
</reference>
<feature type="domain" description="RNA polymerase sigma-70 region 2" evidence="6">
    <location>
        <begin position="43"/>
        <end position="107"/>
    </location>
</feature>
<evidence type="ECO:0000259" key="7">
    <source>
        <dbReference type="Pfam" id="PF08281"/>
    </source>
</evidence>
<name>A0ABP6KTQ0_9ACTN</name>
<dbReference type="Proteomes" id="UP001499930">
    <property type="component" value="Unassembled WGS sequence"/>
</dbReference>
<evidence type="ECO:0000256" key="2">
    <source>
        <dbReference type="ARBA" id="ARBA00023015"/>
    </source>
</evidence>
<evidence type="ECO:0000313" key="10">
    <source>
        <dbReference type="Proteomes" id="UP001499930"/>
    </source>
</evidence>
<proteinExistence type="inferred from homology"/>
<dbReference type="InterPro" id="IPR013325">
    <property type="entry name" value="RNA_pol_sigma_r2"/>
</dbReference>
<comment type="similarity">
    <text evidence="1">Belongs to the sigma-70 factor family. ECF subfamily.</text>
</comment>
<dbReference type="InterPro" id="IPR036388">
    <property type="entry name" value="WH-like_DNA-bd_sf"/>
</dbReference>
<dbReference type="Pfam" id="PF04542">
    <property type="entry name" value="Sigma70_r2"/>
    <property type="match status" value="1"/>
</dbReference>
<dbReference type="InterPro" id="IPR013249">
    <property type="entry name" value="RNA_pol_sigma70_r4_t2"/>
</dbReference>
<feature type="domain" description="RNA polymerase sigma factor 70 region 4 type 2" evidence="7">
    <location>
        <begin position="144"/>
        <end position="195"/>
    </location>
</feature>
<dbReference type="PANTHER" id="PTHR47756">
    <property type="entry name" value="BLL6612 PROTEIN-RELATED"/>
    <property type="match status" value="1"/>
</dbReference>
<dbReference type="InterPro" id="IPR046531">
    <property type="entry name" value="DUF6596"/>
</dbReference>
<feature type="region of interest" description="Disordered" evidence="5">
    <location>
        <begin position="1"/>
        <end position="37"/>
    </location>
</feature>
<keyword evidence="2" id="KW-0805">Transcription regulation</keyword>
<evidence type="ECO:0000259" key="8">
    <source>
        <dbReference type="Pfam" id="PF20239"/>
    </source>
</evidence>
<dbReference type="Gene3D" id="1.10.1740.10">
    <property type="match status" value="1"/>
</dbReference>
<dbReference type="Gene3D" id="1.10.10.10">
    <property type="entry name" value="Winged helix-like DNA-binding domain superfamily/Winged helix DNA-binding domain"/>
    <property type="match status" value="1"/>
</dbReference>
<keyword evidence="10" id="KW-1185">Reference proteome</keyword>
<keyword evidence="4" id="KW-0804">Transcription</keyword>
<dbReference type="InterPro" id="IPR014284">
    <property type="entry name" value="RNA_pol_sigma-70_dom"/>
</dbReference>
<accession>A0ABP6KTQ0</accession>
<dbReference type="InterPro" id="IPR007627">
    <property type="entry name" value="RNA_pol_sigma70_r2"/>
</dbReference>
<dbReference type="NCBIfam" id="TIGR02937">
    <property type="entry name" value="sigma70-ECF"/>
    <property type="match status" value="1"/>
</dbReference>
<sequence>MTRPDDPVGEPPGASADRVEGPRGSGNPVEGPRGADDPVEELLRSLASRVLGSLVRRYGDFARCEDATQEALIAAAGTWPRDGVPARPLGWLVTVAANRYIDQVRADGARERRERAVHDATPRDALVAPPPDAEETRDDLLELLFLCCHPALTPASQMALTLRAVAGLTTGEVAASFLVPEKTMGQRISRAKQRLREAGARFEAPAEPERGPRLRVVLHVLYLMFNEGYSASTGSHLRRPDLTRQALHLVRRLHARLPESGETAGLLALMLLTEARGAARTGPDGVLVPLAEQDRSLWDAAAVAEGSALVARTLATRPLGPYQVQAAIAAVHDEAPSAEATDWRQILGLYEVLERLEPNPVTTLNRAVALAMVRGPRAGLALLEELESGMLAGHHRLLAVRAHLLDRDGRSAEAAEAYREAARLAGSRPEQRFLLGRAARCAG</sequence>
<evidence type="ECO:0000313" key="9">
    <source>
        <dbReference type="EMBL" id="GAA3018780.1"/>
    </source>
</evidence>
<comment type="caution">
    <text evidence="9">The sequence shown here is derived from an EMBL/GenBank/DDBJ whole genome shotgun (WGS) entry which is preliminary data.</text>
</comment>
<organism evidence="9 10">
    <name type="scientific">Streptosporangium longisporum</name>
    <dbReference type="NCBI Taxonomy" id="46187"/>
    <lineage>
        <taxon>Bacteria</taxon>
        <taxon>Bacillati</taxon>
        <taxon>Actinomycetota</taxon>
        <taxon>Actinomycetes</taxon>
        <taxon>Streptosporangiales</taxon>
        <taxon>Streptosporangiaceae</taxon>
        <taxon>Streptosporangium</taxon>
    </lineage>
</organism>
<protein>
    <submittedName>
        <fullName evidence="9">Sigma factor-like helix-turn-helix DNA-binding protein</fullName>
    </submittedName>
</protein>
<evidence type="ECO:0000259" key="6">
    <source>
        <dbReference type="Pfam" id="PF04542"/>
    </source>
</evidence>
<evidence type="ECO:0000256" key="4">
    <source>
        <dbReference type="ARBA" id="ARBA00023163"/>
    </source>
</evidence>
<dbReference type="PANTHER" id="PTHR47756:SF2">
    <property type="entry name" value="BLL6612 PROTEIN"/>
    <property type="match status" value="1"/>
</dbReference>
<dbReference type="Pfam" id="PF08281">
    <property type="entry name" value="Sigma70_r4_2"/>
    <property type="match status" value="1"/>
</dbReference>
<dbReference type="EMBL" id="BAAAWD010000014">
    <property type="protein sequence ID" value="GAA3018780.1"/>
    <property type="molecule type" value="Genomic_DNA"/>
</dbReference>
<dbReference type="SUPFAM" id="SSF88659">
    <property type="entry name" value="Sigma3 and sigma4 domains of RNA polymerase sigma factors"/>
    <property type="match status" value="1"/>
</dbReference>
<evidence type="ECO:0000256" key="5">
    <source>
        <dbReference type="SAM" id="MobiDB-lite"/>
    </source>
</evidence>
<dbReference type="Pfam" id="PF20239">
    <property type="entry name" value="DUF6596"/>
    <property type="match status" value="1"/>
</dbReference>
<dbReference type="InterPro" id="IPR013324">
    <property type="entry name" value="RNA_pol_sigma_r3/r4-like"/>
</dbReference>
<keyword evidence="3" id="KW-0731">Sigma factor</keyword>
<evidence type="ECO:0000256" key="3">
    <source>
        <dbReference type="ARBA" id="ARBA00023082"/>
    </source>
</evidence>
<evidence type="ECO:0000256" key="1">
    <source>
        <dbReference type="ARBA" id="ARBA00010641"/>
    </source>
</evidence>